<name>A0AAN6UT67_9PEZI</name>
<dbReference type="AlphaFoldDB" id="A0AAN6UT67"/>
<organism evidence="1 2">
    <name type="scientific">Trichocladium antarcticum</name>
    <dbReference type="NCBI Taxonomy" id="1450529"/>
    <lineage>
        <taxon>Eukaryota</taxon>
        <taxon>Fungi</taxon>
        <taxon>Dikarya</taxon>
        <taxon>Ascomycota</taxon>
        <taxon>Pezizomycotina</taxon>
        <taxon>Sordariomycetes</taxon>
        <taxon>Sordariomycetidae</taxon>
        <taxon>Sordariales</taxon>
        <taxon>Chaetomiaceae</taxon>
        <taxon>Trichocladium</taxon>
    </lineage>
</organism>
<reference evidence="1" key="2">
    <citation type="submission" date="2023-05" db="EMBL/GenBank/DDBJ databases">
        <authorList>
            <consortium name="Lawrence Berkeley National Laboratory"/>
            <person name="Steindorff A."/>
            <person name="Hensen N."/>
            <person name="Bonometti L."/>
            <person name="Westerberg I."/>
            <person name="Brannstrom I.O."/>
            <person name="Guillou S."/>
            <person name="Cros-Aarteil S."/>
            <person name="Calhoun S."/>
            <person name="Haridas S."/>
            <person name="Kuo A."/>
            <person name="Mondo S."/>
            <person name="Pangilinan J."/>
            <person name="Riley R."/>
            <person name="Labutti K."/>
            <person name="Andreopoulos B."/>
            <person name="Lipzen A."/>
            <person name="Chen C."/>
            <person name="Yanf M."/>
            <person name="Daum C."/>
            <person name="Ng V."/>
            <person name="Clum A."/>
            <person name="Ohm R."/>
            <person name="Martin F."/>
            <person name="Silar P."/>
            <person name="Natvig D."/>
            <person name="Lalanne C."/>
            <person name="Gautier V."/>
            <person name="Ament-Velasquez S.L."/>
            <person name="Kruys A."/>
            <person name="Hutchinson M.I."/>
            <person name="Powell A.J."/>
            <person name="Barry K."/>
            <person name="Miller A.N."/>
            <person name="Grigoriev I.V."/>
            <person name="Debuchy R."/>
            <person name="Gladieux P."/>
            <person name="Thoren M.H."/>
            <person name="Johannesson H."/>
        </authorList>
    </citation>
    <scope>NUCLEOTIDE SEQUENCE</scope>
    <source>
        <strain evidence="1">CBS 123565</strain>
    </source>
</reference>
<gene>
    <name evidence="1" type="ORF">BT67DRAFT_10200</name>
</gene>
<protein>
    <submittedName>
        <fullName evidence="1">Uncharacterized protein</fullName>
    </submittedName>
</protein>
<dbReference type="Proteomes" id="UP001304895">
    <property type="component" value="Unassembled WGS sequence"/>
</dbReference>
<evidence type="ECO:0000313" key="2">
    <source>
        <dbReference type="Proteomes" id="UP001304895"/>
    </source>
</evidence>
<reference evidence="1" key="1">
    <citation type="journal article" date="2023" name="Mol. Phylogenet. Evol.">
        <title>Genome-scale phylogeny and comparative genomics of the fungal order Sordariales.</title>
        <authorList>
            <person name="Hensen N."/>
            <person name="Bonometti L."/>
            <person name="Westerberg I."/>
            <person name="Brannstrom I.O."/>
            <person name="Guillou S."/>
            <person name="Cros-Aarteil S."/>
            <person name="Calhoun S."/>
            <person name="Haridas S."/>
            <person name="Kuo A."/>
            <person name="Mondo S."/>
            <person name="Pangilinan J."/>
            <person name="Riley R."/>
            <person name="LaButti K."/>
            <person name="Andreopoulos B."/>
            <person name="Lipzen A."/>
            <person name="Chen C."/>
            <person name="Yan M."/>
            <person name="Daum C."/>
            <person name="Ng V."/>
            <person name="Clum A."/>
            <person name="Steindorff A."/>
            <person name="Ohm R.A."/>
            <person name="Martin F."/>
            <person name="Silar P."/>
            <person name="Natvig D.O."/>
            <person name="Lalanne C."/>
            <person name="Gautier V."/>
            <person name="Ament-Velasquez S.L."/>
            <person name="Kruys A."/>
            <person name="Hutchinson M.I."/>
            <person name="Powell A.J."/>
            <person name="Barry K."/>
            <person name="Miller A.N."/>
            <person name="Grigoriev I.V."/>
            <person name="Debuchy R."/>
            <person name="Gladieux P."/>
            <person name="Hiltunen Thoren M."/>
            <person name="Johannesson H."/>
        </authorList>
    </citation>
    <scope>NUCLEOTIDE SEQUENCE</scope>
    <source>
        <strain evidence="1">CBS 123565</strain>
    </source>
</reference>
<proteinExistence type="predicted"/>
<keyword evidence="2" id="KW-1185">Reference proteome</keyword>
<comment type="caution">
    <text evidence="1">The sequence shown here is derived from an EMBL/GenBank/DDBJ whole genome shotgun (WGS) entry which is preliminary data.</text>
</comment>
<sequence length="150" mass="17020">MIRPRLFPPADTSLRFDQIFCSPVPSFIAKMCFPYTANRGWHANSAHPLSPHHRSLAKIAHSDTHQHTTARWPSGLRRQVQVHLNSISEHSSSFLVSKGARVRISPLSLFFFMSKMKRLFFHQVFIFSPASGSSSILPSLKLHAVSNRTR</sequence>
<dbReference type="EMBL" id="MU853401">
    <property type="protein sequence ID" value="KAK4138460.1"/>
    <property type="molecule type" value="Genomic_DNA"/>
</dbReference>
<evidence type="ECO:0000313" key="1">
    <source>
        <dbReference type="EMBL" id="KAK4138460.1"/>
    </source>
</evidence>
<accession>A0AAN6UT67</accession>